<dbReference type="InterPro" id="IPR000086">
    <property type="entry name" value="NUDIX_hydrolase_dom"/>
</dbReference>
<dbReference type="Pfam" id="PF00293">
    <property type="entry name" value="NUDIX"/>
    <property type="match status" value="1"/>
</dbReference>
<evidence type="ECO:0000256" key="8">
    <source>
        <dbReference type="ARBA" id="ARBA00022842"/>
    </source>
</evidence>
<dbReference type="PANTHER" id="PTHR47707">
    <property type="entry name" value="8-OXO-DGTP DIPHOSPHATASE"/>
    <property type="match status" value="1"/>
</dbReference>
<dbReference type="InterPro" id="IPR015797">
    <property type="entry name" value="NUDIX_hydrolase-like_dom_sf"/>
</dbReference>
<keyword evidence="8" id="KW-0460">Magnesium</keyword>
<evidence type="ECO:0000256" key="1">
    <source>
        <dbReference type="ARBA" id="ARBA00001946"/>
    </source>
</evidence>
<reference evidence="14 15" key="1">
    <citation type="submission" date="2020-08" db="EMBL/GenBank/DDBJ databases">
        <title>Sequencing the genomes of 1000 actinobacteria strains.</title>
        <authorList>
            <person name="Klenk H.-P."/>
        </authorList>
    </citation>
    <scope>NUCLEOTIDE SEQUENCE [LARGE SCALE GENOMIC DNA]</scope>
    <source>
        <strain evidence="14 15">DSM 45507</strain>
    </source>
</reference>
<comment type="similarity">
    <text evidence="2 12">Belongs to the Nudix hydrolase family.</text>
</comment>
<evidence type="ECO:0000256" key="11">
    <source>
        <dbReference type="ARBA" id="ARBA00038905"/>
    </source>
</evidence>
<comment type="cofactor">
    <cofactor evidence="1">
        <name>Mg(2+)</name>
        <dbReference type="ChEBI" id="CHEBI:18420"/>
    </cofactor>
</comment>
<dbReference type="InterPro" id="IPR020476">
    <property type="entry name" value="Nudix_hydrolase"/>
</dbReference>
<evidence type="ECO:0000256" key="9">
    <source>
        <dbReference type="ARBA" id="ARBA00023204"/>
    </source>
</evidence>
<evidence type="ECO:0000256" key="10">
    <source>
        <dbReference type="ARBA" id="ARBA00035861"/>
    </source>
</evidence>
<dbReference type="GO" id="GO:0006281">
    <property type="term" value="P:DNA repair"/>
    <property type="evidence" value="ECO:0007669"/>
    <property type="project" value="UniProtKB-KW"/>
</dbReference>
<comment type="catalytic activity">
    <reaction evidence="10">
        <text>8-oxo-dGTP + H2O = 8-oxo-dGMP + diphosphate + H(+)</text>
        <dbReference type="Rhea" id="RHEA:31575"/>
        <dbReference type="ChEBI" id="CHEBI:15377"/>
        <dbReference type="ChEBI" id="CHEBI:15378"/>
        <dbReference type="ChEBI" id="CHEBI:33019"/>
        <dbReference type="ChEBI" id="CHEBI:63224"/>
        <dbReference type="ChEBI" id="CHEBI:77896"/>
        <dbReference type="EC" id="3.6.1.55"/>
    </reaction>
</comment>
<dbReference type="GO" id="GO:0044715">
    <property type="term" value="F:8-oxo-dGDP phosphatase activity"/>
    <property type="evidence" value="ECO:0007669"/>
    <property type="project" value="TreeGrafter"/>
</dbReference>
<dbReference type="PANTHER" id="PTHR47707:SF1">
    <property type="entry name" value="NUDIX HYDROLASE FAMILY PROTEIN"/>
    <property type="match status" value="1"/>
</dbReference>
<evidence type="ECO:0000256" key="3">
    <source>
        <dbReference type="ARBA" id="ARBA00022457"/>
    </source>
</evidence>
<sequence>MDVLRVVAAAVVDRGRLLVVSKQAAPDVFYLPGGKPEAGEEPEETLARELAEELGVTPHDLALLDHVEDVAALEGVPMRMTVFTAGVSGDPRPAAELAALGWTDGRDAYVPRLAPAVRDHVVPLLVRAGALGGAA</sequence>
<protein>
    <recommendedName>
        <fullName evidence="11">8-oxo-dGTP diphosphatase</fullName>
        <ecNumber evidence="11">3.6.1.55</ecNumber>
    </recommendedName>
</protein>
<dbReference type="PRINTS" id="PR00502">
    <property type="entry name" value="NUDIXFAMILY"/>
</dbReference>
<evidence type="ECO:0000259" key="13">
    <source>
        <dbReference type="PROSITE" id="PS51462"/>
    </source>
</evidence>
<evidence type="ECO:0000256" key="4">
    <source>
        <dbReference type="ARBA" id="ARBA00022705"/>
    </source>
</evidence>
<dbReference type="GO" id="GO:0006260">
    <property type="term" value="P:DNA replication"/>
    <property type="evidence" value="ECO:0007669"/>
    <property type="project" value="UniProtKB-KW"/>
</dbReference>
<dbReference type="PROSITE" id="PS51462">
    <property type="entry name" value="NUDIX"/>
    <property type="match status" value="1"/>
</dbReference>
<keyword evidence="15" id="KW-1185">Reference proteome</keyword>
<keyword evidence="7 12" id="KW-0378">Hydrolase</keyword>
<dbReference type="Gene3D" id="3.90.79.10">
    <property type="entry name" value="Nucleoside Triphosphate Pyrophosphohydrolase"/>
    <property type="match status" value="1"/>
</dbReference>
<keyword evidence="6" id="KW-0227">DNA damage</keyword>
<name>A0A7W9GJ99_9ACTN</name>
<dbReference type="GO" id="GO:0044716">
    <property type="term" value="F:8-oxo-GDP phosphatase activity"/>
    <property type="evidence" value="ECO:0007669"/>
    <property type="project" value="TreeGrafter"/>
</dbReference>
<dbReference type="AlphaFoldDB" id="A0A7W9GJ99"/>
<keyword evidence="3" id="KW-0515">Mutator protein</keyword>
<dbReference type="PROSITE" id="PS00893">
    <property type="entry name" value="NUDIX_BOX"/>
    <property type="match status" value="1"/>
</dbReference>
<evidence type="ECO:0000313" key="15">
    <source>
        <dbReference type="Proteomes" id="UP000579153"/>
    </source>
</evidence>
<comment type="caution">
    <text evidence="14">The sequence shown here is derived from an EMBL/GenBank/DDBJ whole genome shotgun (WGS) entry which is preliminary data.</text>
</comment>
<gene>
    <name evidence="14" type="ORF">HD596_011636</name>
</gene>
<evidence type="ECO:0000313" key="14">
    <source>
        <dbReference type="EMBL" id="MBB5784880.1"/>
    </source>
</evidence>
<evidence type="ECO:0000256" key="2">
    <source>
        <dbReference type="ARBA" id="ARBA00005582"/>
    </source>
</evidence>
<dbReference type="GO" id="GO:0046872">
    <property type="term" value="F:metal ion binding"/>
    <property type="evidence" value="ECO:0007669"/>
    <property type="project" value="UniProtKB-KW"/>
</dbReference>
<dbReference type="InterPro" id="IPR047127">
    <property type="entry name" value="MutT-like"/>
</dbReference>
<dbReference type="RefSeq" id="WP_185077744.1">
    <property type="nucleotide sequence ID" value="NZ_JACHMB010000001.1"/>
</dbReference>
<evidence type="ECO:0000256" key="12">
    <source>
        <dbReference type="RuleBase" id="RU003476"/>
    </source>
</evidence>
<dbReference type="GO" id="GO:0008413">
    <property type="term" value="F:8-oxo-7,8-dihydroguanosine triphosphate pyrophosphatase activity"/>
    <property type="evidence" value="ECO:0007669"/>
    <property type="project" value="TreeGrafter"/>
</dbReference>
<evidence type="ECO:0000256" key="5">
    <source>
        <dbReference type="ARBA" id="ARBA00022723"/>
    </source>
</evidence>
<dbReference type="InterPro" id="IPR020084">
    <property type="entry name" value="NUDIX_hydrolase_CS"/>
</dbReference>
<keyword evidence="9" id="KW-0234">DNA repair</keyword>
<feature type="domain" description="Nudix hydrolase" evidence="13">
    <location>
        <begin position="2"/>
        <end position="126"/>
    </location>
</feature>
<dbReference type="CDD" id="cd04690">
    <property type="entry name" value="NUDIX_Hydrolase"/>
    <property type="match status" value="1"/>
</dbReference>
<dbReference type="Proteomes" id="UP000579153">
    <property type="component" value="Unassembled WGS sequence"/>
</dbReference>
<accession>A0A7W9GJ99</accession>
<organism evidence="14 15">
    <name type="scientific">Nonomuraea jabiensis</name>
    <dbReference type="NCBI Taxonomy" id="882448"/>
    <lineage>
        <taxon>Bacteria</taxon>
        <taxon>Bacillati</taxon>
        <taxon>Actinomycetota</taxon>
        <taxon>Actinomycetes</taxon>
        <taxon>Streptosporangiales</taxon>
        <taxon>Streptosporangiaceae</taxon>
        <taxon>Nonomuraea</taxon>
    </lineage>
</organism>
<keyword evidence="4" id="KW-0235">DNA replication</keyword>
<evidence type="ECO:0000256" key="6">
    <source>
        <dbReference type="ARBA" id="ARBA00022763"/>
    </source>
</evidence>
<dbReference type="EC" id="3.6.1.55" evidence="11"/>
<keyword evidence="5" id="KW-0479">Metal-binding</keyword>
<dbReference type="SUPFAM" id="SSF55811">
    <property type="entry name" value="Nudix"/>
    <property type="match status" value="1"/>
</dbReference>
<evidence type="ECO:0000256" key="7">
    <source>
        <dbReference type="ARBA" id="ARBA00022801"/>
    </source>
</evidence>
<dbReference type="GO" id="GO:0035539">
    <property type="term" value="F:8-oxo-7,8-dihydrodeoxyguanosine triphosphate pyrophosphatase activity"/>
    <property type="evidence" value="ECO:0007669"/>
    <property type="project" value="UniProtKB-EC"/>
</dbReference>
<dbReference type="EMBL" id="JACHMB010000001">
    <property type="protein sequence ID" value="MBB5784880.1"/>
    <property type="molecule type" value="Genomic_DNA"/>
</dbReference>
<proteinExistence type="inferred from homology"/>